<dbReference type="SUPFAM" id="SSF63829">
    <property type="entry name" value="Calcium-dependent phosphotriesterase"/>
    <property type="match status" value="1"/>
</dbReference>
<name>A0AAN7YVY2_9PEZI</name>
<gene>
    <name evidence="2" type="ORF">RRF57_002825</name>
</gene>
<feature type="chain" id="PRO_5043002103" description="SMP-30/Gluconolactonase/LRE-like region domain-containing protein" evidence="1">
    <location>
        <begin position="30"/>
        <end position="329"/>
    </location>
</feature>
<comment type="caution">
    <text evidence="2">The sequence shown here is derived from an EMBL/GenBank/DDBJ whole genome shotgun (WGS) entry which is preliminary data.</text>
</comment>
<dbReference type="PANTHER" id="PTHR42060">
    <property type="entry name" value="NHL REPEAT-CONTAINING PROTEIN-RELATED"/>
    <property type="match status" value="1"/>
</dbReference>
<organism evidence="2 3">
    <name type="scientific">Xylaria bambusicola</name>
    <dbReference type="NCBI Taxonomy" id="326684"/>
    <lineage>
        <taxon>Eukaryota</taxon>
        <taxon>Fungi</taxon>
        <taxon>Dikarya</taxon>
        <taxon>Ascomycota</taxon>
        <taxon>Pezizomycotina</taxon>
        <taxon>Sordariomycetes</taxon>
        <taxon>Xylariomycetidae</taxon>
        <taxon>Xylariales</taxon>
        <taxon>Xylariaceae</taxon>
        <taxon>Xylaria</taxon>
    </lineage>
</organism>
<proteinExistence type="predicted"/>
<dbReference type="EMBL" id="JAWHQM010000005">
    <property type="protein sequence ID" value="KAK5627110.1"/>
    <property type="molecule type" value="Genomic_DNA"/>
</dbReference>
<dbReference type="AlphaFoldDB" id="A0AAN7YVY2"/>
<dbReference type="InterPro" id="IPR011042">
    <property type="entry name" value="6-blade_b-propeller_TolB-like"/>
</dbReference>
<evidence type="ECO:0000313" key="2">
    <source>
        <dbReference type="EMBL" id="KAK5627110.1"/>
    </source>
</evidence>
<dbReference type="InterPro" id="IPR052998">
    <property type="entry name" value="Hetero-Diels-Alderase-like"/>
</dbReference>
<dbReference type="Proteomes" id="UP001305414">
    <property type="component" value="Unassembled WGS sequence"/>
</dbReference>
<keyword evidence="3" id="KW-1185">Reference proteome</keyword>
<accession>A0AAN7YVY2</accession>
<evidence type="ECO:0008006" key="4">
    <source>
        <dbReference type="Google" id="ProtNLM"/>
    </source>
</evidence>
<reference evidence="2 3" key="1">
    <citation type="submission" date="2023-10" db="EMBL/GenBank/DDBJ databases">
        <title>Draft genome sequence of Xylaria bambusicola isolate GMP-LS, the root and basal stem rot pathogen of sugarcane in Indonesia.</title>
        <authorList>
            <person name="Selvaraj P."/>
            <person name="Muralishankar V."/>
            <person name="Muruganantham S."/>
            <person name="Sp S."/>
            <person name="Haryani S."/>
            <person name="Lau K.J.X."/>
            <person name="Naqvi N.I."/>
        </authorList>
    </citation>
    <scope>NUCLEOTIDE SEQUENCE [LARGE SCALE GENOMIC DNA]</scope>
    <source>
        <strain evidence="2">GMP-LS</strain>
    </source>
</reference>
<evidence type="ECO:0000256" key="1">
    <source>
        <dbReference type="SAM" id="SignalP"/>
    </source>
</evidence>
<sequence length="329" mass="34773">MALTLLTQKLKSCFSFLLLMASLSLSVQTAPEVSQLYQFTYPVAVENLFSLPNGCLLLSTSANADLYYIDPEALFPAAQNVITLSGSIKLTGITALGDNFYAVTGAGPNTGSYMQIYVIKFETEGLVSVTVDHMVKVPETGNISGMAALPSNPRTILSADAVGGRILRVNTTDNTVSVAFEHTALKSNEQINATAKGIKGLKIRGNHLYFTNSAQKFFGRFPINADGANTGDVEILARLDETFGNDASYDDFSFDSEGNAFVAVHPSSIHKIAPGGTQLVFAGGVDSMMLEPTSTLISNTGKAICVSTAGKDTGYPISGGQVLRVQVGT</sequence>
<dbReference type="PANTHER" id="PTHR42060:SF1">
    <property type="entry name" value="NHL REPEAT-CONTAINING PROTEIN"/>
    <property type="match status" value="1"/>
</dbReference>
<keyword evidence="1" id="KW-0732">Signal</keyword>
<dbReference type="Gene3D" id="2.120.10.30">
    <property type="entry name" value="TolB, C-terminal domain"/>
    <property type="match status" value="1"/>
</dbReference>
<protein>
    <recommendedName>
        <fullName evidence="4">SMP-30/Gluconolactonase/LRE-like region domain-containing protein</fullName>
    </recommendedName>
</protein>
<feature type="signal peptide" evidence="1">
    <location>
        <begin position="1"/>
        <end position="29"/>
    </location>
</feature>
<evidence type="ECO:0000313" key="3">
    <source>
        <dbReference type="Proteomes" id="UP001305414"/>
    </source>
</evidence>